<reference evidence="2" key="1">
    <citation type="submission" date="2020-11" db="EMBL/GenBank/DDBJ databases">
        <authorList>
            <person name="Tran Van P."/>
        </authorList>
    </citation>
    <scope>NUCLEOTIDE SEQUENCE</scope>
</reference>
<dbReference type="AlphaFoldDB" id="A0A7R9I3F9"/>
<feature type="region of interest" description="Disordered" evidence="1">
    <location>
        <begin position="87"/>
        <end position="106"/>
    </location>
</feature>
<proteinExistence type="predicted"/>
<protein>
    <submittedName>
        <fullName evidence="2">Uncharacterized protein</fullName>
    </submittedName>
</protein>
<evidence type="ECO:0000313" key="2">
    <source>
        <dbReference type="EMBL" id="CAD7444100.1"/>
    </source>
</evidence>
<sequence>MEEEPEDIPTTKDVLKAGDIYSRALKCQGTSEELWFQFYNHPHLRKPARMSTCHVSFPKNNSIDRDPKYGNNSSQDSQMNYIFSEKARGNRHRCSGSPSNRWYDHI</sequence>
<dbReference type="EMBL" id="OD566501">
    <property type="protein sequence ID" value="CAD7444100.1"/>
    <property type="molecule type" value="Genomic_DNA"/>
</dbReference>
<evidence type="ECO:0000256" key="1">
    <source>
        <dbReference type="SAM" id="MobiDB-lite"/>
    </source>
</evidence>
<accession>A0A7R9I3F9</accession>
<organism evidence="2">
    <name type="scientific">Timema bartmani</name>
    <dbReference type="NCBI Taxonomy" id="61472"/>
    <lineage>
        <taxon>Eukaryota</taxon>
        <taxon>Metazoa</taxon>
        <taxon>Ecdysozoa</taxon>
        <taxon>Arthropoda</taxon>
        <taxon>Hexapoda</taxon>
        <taxon>Insecta</taxon>
        <taxon>Pterygota</taxon>
        <taxon>Neoptera</taxon>
        <taxon>Polyneoptera</taxon>
        <taxon>Phasmatodea</taxon>
        <taxon>Timematodea</taxon>
        <taxon>Timematoidea</taxon>
        <taxon>Timematidae</taxon>
        <taxon>Timema</taxon>
    </lineage>
</organism>
<gene>
    <name evidence="2" type="ORF">TBIB3V08_LOCUS6490</name>
</gene>
<name>A0A7R9I3F9_9NEOP</name>